<dbReference type="SUPFAM" id="SSF81321">
    <property type="entry name" value="Family A G protein-coupled receptor-like"/>
    <property type="match status" value="1"/>
</dbReference>
<evidence type="ECO:0000256" key="9">
    <source>
        <dbReference type="ARBA" id="ARBA00023157"/>
    </source>
</evidence>
<feature type="transmembrane region" description="Helical" evidence="13">
    <location>
        <begin position="236"/>
        <end position="258"/>
    </location>
</feature>
<keyword evidence="6 13" id="KW-1133">Transmembrane helix</keyword>
<gene>
    <name evidence="15" type="primary">LOC115814156</name>
</gene>
<organism evidence="14 15">
    <name type="scientific">Chanos chanos</name>
    <name type="common">Milkfish</name>
    <name type="synonym">Mugil chanos</name>
    <dbReference type="NCBI Taxonomy" id="29144"/>
    <lineage>
        <taxon>Eukaryota</taxon>
        <taxon>Metazoa</taxon>
        <taxon>Chordata</taxon>
        <taxon>Craniata</taxon>
        <taxon>Vertebrata</taxon>
        <taxon>Euteleostomi</taxon>
        <taxon>Actinopterygii</taxon>
        <taxon>Neopterygii</taxon>
        <taxon>Teleostei</taxon>
        <taxon>Ostariophysi</taxon>
        <taxon>Gonorynchiformes</taxon>
        <taxon>Chanidae</taxon>
        <taxon>Chanos</taxon>
    </lineage>
</organism>
<dbReference type="PROSITE" id="PS00237">
    <property type="entry name" value="G_PROTEIN_RECEP_F1_1"/>
    <property type="match status" value="1"/>
</dbReference>
<name>A0A6J2VLD4_CHACN</name>
<evidence type="ECO:0000313" key="14">
    <source>
        <dbReference type="Proteomes" id="UP000504632"/>
    </source>
</evidence>
<keyword evidence="10" id="KW-0675">Receptor</keyword>
<evidence type="ECO:0000313" key="15">
    <source>
        <dbReference type="RefSeq" id="XP_030632742.1"/>
    </source>
</evidence>
<evidence type="ECO:0000256" key="4">
    <source>
        <dbReference type="ARBA" id="ARBA00022692"/>
    </source>
</evidence>
<evidence type="ECO:0000256" key="5">
    <source>
        <dbReference type="ARBA" id="ARBA00022725"/>
    </source>
</evidence>
<keyword evidence="11" id="KW-0325">Glycoprotein</keyword>
<keyword evidence="5" id="KW-0552">Olfaction</keyword>
<dbReference type="InterPro" id="IPR000725">
    <property type="entry name" value="Olfact_rcpt"/>
</dbReference>
<dbReference type="AlphaFoldDB" id="A0A6J2VLD4"/>
<dbReference type="FunFam" id="1.20.1070.10:FF:000024">
    <property type="entry name" value="Olfactory receptor"/>
    <property type="match status" value="1"/>
</dbReference>
<evidence type="ECO:0000256" key="3">
    <source>
        <dbReference type="ARBA" id="ARBA00022606"/>
    </source>
</evidence>
<evidence type="ECO:0000256" key="13">
    <source>
        <dbReference type="SAM" id="Phobius"/>
    </source>
</evidence>
<dbReference type="GeneID" id="115814156"/>
<dbReference type="PRINTS" id="PR00245">
    <property type="entry name" value="OLFACTORYR"/>
</dbReference>
<feature type="transmembrane region" description="Helical" evidence="13">
    <location>
        <begin position="23"/>
        <end position="49"/>
    </location>
</feature>
<sequence length="306" mass="35793">MENVTNPEVFTLSGLNEKKEYKYILFIPTLLCYLMILLVNLAIIVVVVWDRNLHEPMYLFLCNLCFSGLYGTTGFYPKFLHDLLSDLHVISRVACHLQVFIIYSYVKSDYSILAVMAYDRYVAICRPLEYHSIMTKKTITWLIVYCWIVPIVFESLILYLSLRQVLCGSHIEKMYCENWAIVKLSCFSVTTNNIFGYCVIVIYFGHMIYIVCTYFKLIKTCVNSKENRSKFMQTCLPHLAALMNVTIALLFDLMYSRYGSKDISQDLKNTLAIEFLVIPPLLNPLIYGLKLTKVRSRVFWWCIKYK</sequence>
<evidence type="ECO:0000256" key="12">
    <source>
        <dbReference type="ARBA" id="ARBA00023224"/>
    </source>
</evidence>
<dbReference type="InterPro" id="IPR052921">
    <property type="entry name" value="GPCR1_Superfamily_Member"/>
</dbReference>
<dbReference type="GO" id="GO:0004984">
    <property type="term" value="F:olfactory receptor activity"/>
    <property type="evidence" value="ECO:0007669"/>
    <property type="project" value="InterPro"/>
</dbReference>
<evidence type="ECO:0000256" key="2">
    <source>
        <dbReference type="ARBA" id="ARBA00022475"/>
    </source>
</evidence>
<dbReference type="Gene3D" id="1.20.1070.10">
    <property type="entry name" value="Rhodopsin 7-helix transmembrane proteins"/>
    <property type="match status" value="1"/>
</dbReference>
<keyword evidence="4 13" id="KW-0812">Transmembrane</keyword>
<keyword evidence="12" id="KW-0807">Transducer</keyword>
<dbReference type="RefSeq" id="XP_030632742.1">
    <property type="nucleotide sequence ID" value="XM_030776882.1"/>
</dbReference>
<evidence type="ECO:0000256" key="11">
    <source>
        <dbReference type="ARBA" id="ARBA00023180"/>
    </source>
</evidence>
<keyword evidence="2" id="KW-1003">Cell membrane</keyword>
<protein>
    <submittedName>
        <fullName evidence="15">Olfactory receptor 1D2-like</fullName>
    </submittedName>
</protein>
<dbReference type="PANTHER" id="PTHR26451">
    <property type="entry name" value="G_PROTEIN_RECEP_F1_2 DOMAIN-CONTAINING PROTEIN"/>
    <property type="match status" value="1"/>
</dbReference>
<dbReference type="Pfam" id="PF13853">
    <property type="entry name" value="7tm_4"/>
    <property type="match status" value="1"/>
</dbReference>
<evidence type="ECO:0000256" key="10">
    <source>
        <dbReference type="ARBA" id="ARBA00023170"/>
    </source>
</evidence>
<keyword evidence="3" id="KW-0716">Sensory transduction</keyword>
<dbReference type="PANTHER" id="PTHR26451:SF871">
    <property type="entry name" value="ODORANT RECEPTOR-RELATED"/>
    <property type="match status" value="1"/>
</dbReference>
<dbReference type="InterPro" id="IPR000276">
    <property type="entry name" value="GPCR_Rhodpsn"/>
</dbReference>
<dbReference type="Proteomes" id="UP000504632">
    <property type="component" value="Chromosome 6"/>
</dbReference>
<dbReference type="GO" id="GO:0005549">
    <property type="term" value="F:odorant binding"/>
    <property type="evidence" value="ECO:0007669"/>
    <property type="project" value="TreeGrafter"/>
</dbReference>
<comment type="subcellular location">
    <subcellularLocation>
        <location evidence="1">Cell membrane</location>
        <topology evidence="1">Multi-pass membrane protein</topology>
    </subcellularLocation>
</comment>
<feature type="transmembrane region" description="Helical" evidence="13">
    <location>
        <begin position="56"/>
        <end position="77"/>
    </location>
</feature>
<dbReference type="InParanoid" id="A0A6J2VLD4"/>
<dbReference type="OrthoDB" id="6151005at2759"/>
<feature type="transmembrane region" description="Helical" evidence="13">
    <location>
        <begin position="139"/>
        <end position="160"/>
    </location>
</feature>
<proteinExistence type="predicted"/>
<evidence type="ECO:0000256" key="7">
    <source>
        <dbReference type="ARBA" id="ARBA00023040"/>
    </source>
</evidence>
<dbReference type="GO" id="GO:0005886">
    <property type="term" value="C:plasma membrane"/>
    <property type="evidence" value="ECO:0007669"/>
    <property type="project" value="UniProtKB-SubCell"/>
</dbReference>
<evidence type="ECO:0000256" key="8">
    <source>
        <dbReference type="ARBA" id="ARBA00023136"/>
    </source>
</evidence>
<reference evidence="15" key="1">
    <citation type="submission" date="2025-08" db="UniProtKB">
        <authorList>
            <consortium name="RefSeq"/>
        </authorList>
    </citation>
    <scope>IDENTIFICATION</scope>
</reference>
<feature type="transmembrane region" description="Helical" evidence="13">
    <location>
        <begin position="270"/>
        <end position="289"/>
    </location>
</feature>
<dbReference type="GO" id="GO:0004930">
    <property type="term" value="F:G protein-coupled receptor activity"/>
    <property type="evidence" value="ECO:0007669"/>
    <property type="project" value="UniProtKB-KW"/>
</dbReference>
<keyword evidence="9" id="KW-1015">Disulfide bond</keyword>
<accession>A0A6J2VLD4</accession>
<evidence type="ECO:0000256" key="1">
    <source>
        <dbReference type="ARBA" id="ARBA00004651"/>
    </source>
</evidence>
<keyword evidence="7" id="KW-0297">G-protein coupled receptor</keyword>
<evidence type="ECO:0000256" key="6">
    <source>
        <dbReference type="ARBA" id="ARBA00022989"/>
    </source>
</evidence>
<keyword evidence="8 13" id="KW-0472">Membrane</keyword>
<feature type="transmembrane region" description="Helical" evidence="13">
    <location>
        <begin position="194"/>
        <end position="215"/>
    </location>
</feature>
<keyword evidence="14" id="KW-1185">Reference proteome</keyword>